<dbReference type="PRINTS" id="PR00455">
    <property type="entry name" value="HTHTETR"/>
</dbReference>
<dbReference type="Proteomes" id="UP000295606">
    <property type="component" value="Unassembled WGS sequence"/>
</dbReference>
<dbReference type="SUPFAM" id="SSF46689">
    <property type="entry name" value="Homeodomain-like"/>
    <property type="match status" value="1"/>
</dbReference>
<dbReference type="Gene3D" id="1.10.357.10">
    <property type="entry name" value="Tetracycline Repressor, domain 2"/>
    <property type="match status" value="1"/>
</dbReference>
<evidence type="ECO:0000313" key="7">
    <source>
        <dbReference type="Proteomes" id="UP000295606"/>
    </source>
</evidence>
<dbReference type="PANTHER" id="PTHR30055">
    <property type="entry name" value="HTH-TYPE TRANSCRIPTIONAL REGULATOR RUTR"/>
    <property type="match status" value="1"/>
</dbReference>
<evidence type="ECO:0000256" key="3">
    <source>
        <dbReference type="ARBA" id="ARBA00023163"/>
    </source>
</evidence>
<dbReference type="AlphaFoldDB" id="A0A4R5L1M3"/>
<dbReference type="EMBL" id="SMOD01000063">
    <property type="protein sequence ID" value="TDG02409.1"/>
    <property type="molecule type" value="Genomic_DNA"/>
</dbReference>
<dbReference type="InterPro" id="IPR009057">
    <property type="entry name" value="Homeodomain-like_sf"/>
</dbReference>
<organism evidence="6 7">
    <name type="scientific">Paraburkholderia guartelaensis</name>
    <dbReference type="NCBI Taxonomy" id="2546446"/>
    <lineage>
        <taxon>Bacteria</taxon>
        <taxon>Pseudomonadati</taxon>
        <taxon>Pseudomonadota</taxon>
        <taxon>Betaproteobacteria</taxon>
        <taxon>Burkholderiales</taxon>
        <taxon>Burkholderiaceae</taxon>
        <taxon>Paraburkholderia</taxon>
    </lineage>
</organism>
<feature type="domain" description="HTH tetR-type" evidence="5">
    <location>
        <begin position="17"/>
        <end position="77"/>
    </location>
</feature>
<dbReference type="InterPro" id="IPR036271">
    <property type="entry name" value="Tet_transcr_reg_TetR-rel_C_sf"/>
</dbReference>
<dbReference type="GO" id="GO:0000976">
    <property type="term" value="F:transcription cis-regulatory region binding"/>
    <property type="evidence" value="ECO:0007669"/>
    <property type="project" value="TreeGrafter"/>
</dbReference>
<dbReference type="RefSeq" id="WP_133190241.1">
    <property type="nucleotide sequence ID" value="NZ_SMOD01000063.1"/>
</dbReference>
<dbReference type="Pfam" id="PF21776">
    <property type="entry name" value="TetR_C_44"/>
    <property type="match status" value="1"/>
</dbReference>
<dbReference type="SUPFAM" id="SSF48498">
    <property type="entry name" value="Tetracyclin repressor-like, C-terminal domain"/>
    <property type="match status" value="1"/>
</dbReference>
<dbReference type="InterPro" id="IPR049444">
    <property type="entry name" value="TetR_C_44"/>
</dbReference>
<dbReference type="OrthoDB" id="8595767at2"/>
<dbReference type="PANTHER" id="PTHR30055:SF234">
    <property type="entry name" value="HTH-TYPE TRANSCRIPTIONAL REGULATOR BETI"/>
    <property type="match status" value="1"/>
</dbReference>
<dbReference type="GO" id="GO:0003700">
    <property type="term" value="F:DNA-binding transcription factor activity"/>
    <property type="evidence" value="ECO:0007669"/>
    <property type="project" value="TreeGrafter"/>
</dbReference>
<gene>
    <name evidence="6" type="ORF">E1N52_39860</name>
</gene>
<evidence type="ECO:0000313" key="6">
    <source>
        <dbReference type="EMBL" id="TDG02409.1"/>
    </source>
</evidence>
<dbReference type="PROSITE" id="PS50977">
    <property type="entry name" value="HTH_TETR_2"/>
    <property type="match status" value="1"/>
</dbReference>
<feature type="DNA-binding region" description="H-T-H motif" evidence="4">
    <location>
        <begin position="40"/>
        <end position="59"/>
    </location>
</feature>
<keyword evidence="2 4" id="KW-0238">DNA-binding</keyword>
<proteinExistence type="predicted"/>
<keyword evidence="1" id="KW-0805">Transcription regulation</keyword>
<sequence length="227" mass="25029">MSAPTSAPPGRRDRKRLQTLEHLARTAAALFEAHGYEPVTMEQIAAAADVAKGTLYNHFPVKEAVLAHWLHLELGANLAALHARLEGTPGFAAGVRLVLDHSASWCEAHPDYLAPYLRFRFLGIGTEPSPSRDSEQLSDIADTFAWLVRRAQAQGELRDDLDAARLALSFHHLYLCAMLRWLAEPRLKLRKEFAAAVDLFLHGAALPAQAPRKAPAKVVPKSRRKAP</sequence>
<evidence type="ECO:0000256" key="4">
    <source>
        <dbReference type="PROSITE-ProRule" id="PRU00335"/>
    </source>
</evidence>
<dbReference type="Pfam" id="PF00440">
    <property type="entry name" value="TetR_N"/>
    <property type="match status" value="1"/>
</dbReference>
<dbReference type="InterPro" id="IPR001647">
    <property type="entry name" value="HTH_TetR"/>
</dbReference>
<protein>
    <submittedName>
        <fullName evidence="6">TetR/AcrR family transcriptional regulator</fullName>
    </submittedName>
</protein>
<accession>A0A4R5L1M3</accession>
<keyword evidence="3" id="KW-0804">Transcription</keyword>
<reference evidence="6 7" key="1">
    <citation type="submission" date="2019-03" db="EMBL/GenBank/DDBJ databases">
        <title>Paraburkholderia sp. isolated from native Mimosa gymnas in Guartela State Park, Brazil.</title>
        <authorList>
            <person name="Paulitsch F."/>
            <person name="Hungria M."/>
            <person name="Delamuta J.R.M."/>
            <person name="Ribeiro R.A."/>
            <person name="Dall'Agnol R."/>
            <person name="Silva J.S.B."/>
        </authorList>
    </citation>
    <scope>NUCLEOTIDE SEQUENCE [LARGE SCALE GENOMIC DNA]</scope>
    <source>
        <strain evidence="6 7">CNPSo 3008</strain>
    </source>
</reference>
<name>A0A4R5L1M3_9BURK</name>
<evidence type="ECO:0000256" key="1">
    <source>
        <dbReference type="ARBA" id="ARBA00023015"/>
    </source>
</evidence>
<comment type="caution">
    <text evidence="6">The sequence shown here is derived from an EMBL/GenBank/DDBJ whole genome shotgun (WGS) entry which is preliminary data.</text>
</comment>
<evidence type="ECO:0000259" key="5">
    <source>
        <dbReference type="PROSITE" id="PS50977"/>
    </source>
</evidence>
<evidence type="ECO:0000256" key="2">
    <source>
        <dbReference type="ARBA" id="ARBA00023125"/>
    </source>
</evidence>
<dbReference type="InterPro" id="IPR050109">
    <property type="entry name" value="HTH-type_TetR-like_transc_reg"/>
</dbReference>